<dbReference type="InterPro" id="IPR039870">
    <property type="entry name" value="Coa4-like"/>
</dbReference>
<dbReference type="PANTHER" id="PTHR13639">
    <property type="entry name" value="CYTOCHROME C OXIDASE ASSEMBLY FACTOR 4 HOMOLOG, MITOCHONDRIAL"/>
    <property type="match status" value="1"/>
</dbReference>
<dbReference type="RefSeq" id="XP_018330184.1">
    <property type="nucleotide sequence ID" value="XM_018474682.1"/>
</dbReference>
<gene>
    <name evidence="2" type="primary">LOC108740359</name>
</gene>
<dbReference type="InParanoid" id="A0A1W4X270"/>
<dbReference type="GeneID" id="108740359"/>
<dbReference type="AlphaFoldDB" id="A0A1W4X270"/>
<dbReference type="GO" id="GO:0033617">
    <property type="term" value="P:mitochondrial respiratory chain complex IV assembly"/>
    <property type="evidence" value="ECO:0007669"/>
    <property type="project" value="InterPro"/>
</dbReference>
<dbReference type="STRING" id="224129.A0A1W4X270"/>
<dbReference type="Proteomes" id="UP000192223">
    <property type="component" value="Unplaced"/>
</dbReference>
<evidence type="ECO:0000313" key="2">
    <source>
        <dbReference type="RefSeq" id="XP_018330184.1"/>
    </source>
</evidence>
<sequence>MTTKTVDEIVDPVEKMLERTGCIKLHYKVQECIAEMRDWRKCQGEVTEFKKCMEEYNKKKGLS</sequence>
<proteinExistence type="predicted"/>
<keyword evidence="1" id="KW-1185">Reference proteome</keyword>
<dbReference type="PANTHER" id="PTHR13639:SF2">
    <property type="entry name" value="CYTOCHROME C OXIDASE ASSEMBLY FACTOR 4 HOMOLOG, MITOCHONDRIAL"/>
    <property type="match status" value="1"/>
</dbReference>
<name>A0A1W4X270_AGRPL</name>
<dbReference type="OrthoDB" id="5586401at2759"/>
<organism evidence="1 2">
    <name type="scientific">Agrilus planipennis</name>
    <name type="common">Emerald ash borer</name>
    <name type="synonym">Agrilus marcopoli</name>
    <dbReference type="NCBI Taxonomy" id="224129"/>
    <lineage>
        <taxon>Eukaryota</taxon>
        <taxon>Metazoa</taxon>
        <taxon>Ecdysozoa</taxon>
        <taxon>Arthropoda</taxon>
        <taxon>Hexapoda</taxon>
        <taxon>Insecta</taxon>
        <taxon>Pterygota</taxon>
        <taxon>Neoptera</taxon>
        <taxon>Endopterygota</taxon>
        <taxon>Coleoptera</taxon>
        <taxon>Polyphaga</taxon>
        <taxon>Elateriformia</taxon>
        <taxon>Buprestoidea</taxon>
        <taxon>Buprestidae</taxon>
        <taxon>Agrilinae</taxon>
        <taxon>Agrilus</taxon>
    </lineage>
</organism>
<evidence type="ECO:0000313" key="1">
    <source>
        <dbReference type="Proteomes" id="UP000192223"/>
    </source>
</evidence>
<reference evidence="2" key="1">
    <citation type="submission" date="2025-08" db="UniProtKB">
        <authorList>
            <consortium name="RefSeq"/>
        </authorList>
    </citation>
    <scope>IDENTIFICATION</scope>
    <source>
        <tissue evidence="2">Entire body</tissue>
    </source>
</reference>
<dbReference type="GO" id="GO:0005758">
    <property type="term" value="C:mitochondrial intermembrane space"/>
    <property type="evidence" value="ECO:0007669"/>
    <property type="project" value="InterPro"/>
</dbReference>
<protein>
    <submittedName>
        <fullName evidence="2">Cytochrome c oxidase assembly factor 4 homolog, mitochondrial isoform X1</fullName>
    </submittedName>
</protein>
<accession>A0A1W4X270</accession>
<dbReference type="KEGG" id="apln:108740359"/>